<comment type="caution">
    <text evidence="2">The sequence shown here is derived from an EMBL/GenBank/DDBJ whole genome shotgun (WGS) entry which is preliminary data.</text>
</comment>
<keyword evidence="3" id="KW-1185">Reference proteome</keyword>
<reference evidence="2 3" key="1">
    <citation type="submission" date="2015-07" db="EMBL/GenBank/DDBJ databases">
        <title>Comparative genomics of the Sigatoka disease complex on banana suggests a link between parallel evolutionary changes in Pseudocercospora fijiensis and Pseudocercospora eumusae and increased virulence on the banana host.</title>
        <authorList>
            <person name="Chang T.-C."/>
            <person name="Salvucci A."/>
            <person name="Crous P.W."/>
            <person name="Stergiopoulos I."/>
        </authorList>
    </citation>
    <scope>NUCLEOTIDE SEQUENCE [LARGE SCALE GENOMIC DNA]</scope>
    <source>
        <strain evidence="2 3">CBS 114824</strain>
    </source>
</reference>
<dbReference type="AlphaFoldDB" id="A0A139H5X8"/>
<protein>
    <recommendedName>
        <fullName evidence="1">F-box domain-containing protein</fullName>
    </recommendedName>
</protein>
<evidence type="ECO:0000259" key="1">
    <source>
        <dbReference type="PROSITE" id="PS50181"/>
    </source>
</evidence>
<dbReference type="Proteomes" id="UP000070133">
    <property type="component" value="Unassembled WGS sequence"/>
</dbReference>
<proteinExistence type="predicted"/>
<evidence type="ECO:0000313" key="3">
    <source>
        <dbReference type="Proteomes" id="UP000070133"/>
    </source>
</evidence>
<dbReference type="InterPro" id="IPR001810">
    <property type="entry name" value="F-box_dom"/>
</dbReference>
<name>A0A139H5X8_9PEZI</name>
<dbReference type="PROSITE" id="PS50181">
    <property type="entry name" value="FBOX"/>
    <property type="match status" value="1"/>
</dbReference>
<sequence length="229" mass="26409">MLGTRLANVRPMNLVNWMRSTCRYSFWHRTLDFAILSSKVFRPETPQRKFVAKRNMATNATQSQKDYLTNDLPQELLDQVIGYLDLSDQLKLRLALTSRAYETRIVPAIRPTLGVFVYLSRHPSSDTKPDDSAFDSDWLDAETSQIESFRQRVLDLCAVDLTGHQVSQSLALYQYLLAEHKGLDQTDLPRIIEILRLGLCNFPQLEEVVVTPRIFKRILSPVLRRDDTP</sequence>
<dbReference type="EMBL" id="LFZN01000130">
    <property type="protein sequence ID" value="KXS97883.1"/>
    <property type="molecule type" value="Genomic_DNA"/>
</dbReference>
<evidence type="ECO:0000313" key="2">
    <source>
        <dbReference type="EMBL" id="KXS97883.1"/>
    </source>
</evidence>
<feature type="domain" description="F-box" evidence="1">
    <location>
        <begin position="66"/>
        <end position="119"/>
    </location>
</feature>
<gene>
    <name evidence="2" type="ORF">AC578_5026</name>
</gene>
<organism evidence="2 3">
    <name type="scientific">Pseudocercospora eumusae</name>
    <dbReference type="NCBI Taxonomy" id="321146"/>
    <lineage>
        <taxon>Eukaryota</taxon>
        <taxon>Fungi</taxon>
        <taxon>Dikarya</taxon>
        <taxon>Ascomycota</taxon>
        <taxon>Pezizomycotina</taxon>
        <taxon>Dothideomycetes</taxon>
        <taxon>Dothideomycetidae</taxon>
        <taxon>Mycosphaerellales</taxon>
        <taxon>Mycosphaerellaceae</taxon>
        <taxon>Pseudocercospora</taxon>
    </lineage>
</organism>
<accession>A0A139H5X8</accession>